<dbReference type="CDD" id="cd01894">
    <property type="entry name" value="EngA1"/>
    <property type="match status" value="1"/>
</dbReference>
<comment type="similarity">
    <text evidence="1 8 9 10">Belongs to the TRAFAC class TrmE-Era-EngA-EngB-Septin-like GTPase superfamily. EngA (Der) GTPase family.</text>
</comment>
<name>A0A1H0ADN9_9BACT</name>
<dbReference type="InterPro" id="IPR006073">
    <property type="entry name" value="GTP-bd"/>
</dbReference>
<evidence type="ECO:0000256" key="6">
    <source>
        <dbReference type="ARBA" id="ARBA00023134"/>
    </source>
</evidence>
<organism evidence="12 13">
    <name type="scientific">Desulfonauticus submarinus</name>
    <dbReference type="NCBI Taxonomy" id="206665"/>
    <lineage>
        <taxon>Bacteria</taxon>
        <taxon>Pseudomonadati</taxon>
        <taxon>Thermodesulfobacteriota</taxon>
        <taxon>Desulfovibrionia</taxon>
        <taxon>Desulfovibrionales</taxon>
        <taxon>Desulfonauticaceae</taxon>
        <taxon>Desulfonauticus</taxon>
    </lineage>
</organism>
<dbReference type="Gene3D" id="3.30.300.20">
    <property type="match status" value="1"/>
</dbReference>
<accession>A0A1H0ADN9</accession>
<feature type="binding site" evidence="8">
    <location>
        <begin position="185"/>
        <end position="192"/>
    </location>
    <ligand>
        <name>GTP</name>
        <dbReference type="ChEBI" id="CHEBI:37565"/>
        <label>2</label>
    </ligand>
</feature>
<dbReference type="InterPro" id="IPR016484">
    <property type="entry name" value="GTPase_Der"/>
</dbReference>
<dbReference type="InterPro" id="IPR005225">
    <property type="entry name" value="Small_GTP-bd"/>
</dbReference>
<reference evidence="12 13" key="1">
    <citation type="submission" date="2016-10" db="EMBL/GenBank/DDBJ databases">
        <authorList>
            <person name="de Groot N.N."/>
        </authorList>
    </citation>
    <scope>NUCLEOTIDE SEQUENCE [LARGE SCALE GENOMIC DNA]</scope>
    <source>
        <strain evidence="12 13">DSM 15269</strain>
    </source>
</reference>
<evidence type="ECO:0000256" key="5">
    <source>
        <dbReference type="ARBA" id="ARBA00022741"/>
    </source>
</evidence>
<feature type="binding site" evidence="8">
    <location>
        <begin position="297"/>
        <end position="300"/>
    </location>
    <ligand>
        <name>GTP</name>
        <dbReference type="ChEBI" id="CHEBI:37565"/>
        <label>2</label>
    </ligand>
</feature>
<evidence type="ECO:0000256" key="7">
    <source>
        <dbReference type="ARBA" id="ARBA00032345"/>
    </source>
</evidence>
<evidence type="ECO:0000256" key="3">
    <source>
        <dbReference type="ARBA" id="ARBA00022517"/>
    </source>
</evidence>
<feature type="domain" description="EngA-type G" evidence="11">
    <location>
        <begin position="179"/>
        <end position="352"/>
    </location>
</feature>
<dbReference type="EMBL" id="FNIN01000001">
    <property type="protein sequence ID" value="SDN30826.1"/>
    <property type="molecule type" value="Genomic_DNA"/>
</dbReference>
<dbReference type="Pfam" id="PF01926">
    <property type="entry name" value="MMR_HSR1"/>
    <property type="match status" value="2"/>
</dbReference>
<dbReference type="InterPro" id="IPR031166">
    <property type="entry name" value="G_ENGA"/>
</dbReference>
<dbReference type="HAMAP" id="MF_00195">
    <property type="entry name" value="GTPase_Der"/>
    <property type="match status" value="1"/>
</dbReference>
<comment type="function">
    <text evidence="8 10">GTPase that plays an essential role in the late steps of ribosome biogenesis.</text>
</comment>
<dbReference type="STRING" id="206665.SAMN04488516_101350"/>
<feature type="binding site" evidence="8">
    <location>
        <begin position="119"/>
        <end position="122"/>
    </location>
    <ligand>
        <name>GTP</name>
        <dbReference type="ChEBI" id="CHEBI:37565"/>
        <label>1</label>
    </ligand>
</feature>
<evidence type="ECO:0000256" key="2">
    <source>
        <dbReference type="ARBA" id="ARBA00020953"/>
    </source>
</evidence>
<dbReference type="InterPro" id="IPR032859">
    <property type="entry name" value="KH_dom-like"/>
</dbReference>
<dbReference type="CDD" id="cd01895">
    <property type="entry name" value="EngA2"/>
    <property type="match status" value="1"/>
</dbReference>
<evidence type="ECO:0000259" key="11">
    <source>
        <dbReference type="PROSITE" id="PS51712"/>
    </source>
</evidence>
<evidence type="ECO:0000256" key="9">
    <source>
        <dbReference type="PROSITE-ProRule" id="PRU01049"/>
    </source>
</evidence>
<dbReference type="RefSeq" id="WP_092062438.1">
    <property type="nucleotide sequence ID" value="NZ_FNIN01000001.1"/>
</dbReference>
<keyword evidence="6 8" id="KW-0342">GTP-binding</keyword>
<dbReference type="GO" id="GO:0042254">
    <property type="term" value="P:ribosome biogenesis"/>
    <property type="evidence" value="ECO:0007669"/>
    <property type="project" value="UniProtKB-KW"/>
</dbReference>
<gene>
    <name evidence="8" type="primary">der</name>
    <name evidence="12" type="ORF">SAMN04488516_101350</name>
</gene>
<evidence type="ECO:0000256" key="4">
    <source>
        <dbReference type="ARBA" id="ARBA00022737"/>
    </source>
</evidence>
<evidence type="ECO:0000313" key="12">
    <source>
        <dbReference type="EMBL" id="SDN30826.1"/>
    </source>
</evidence>
<dbReference type="FunFam" id="3.40.50.300:FF:000494">
    <property type="entry name" value="tRNA modification GTPase MnmE"/>
    <property type="match status" value="1"/>
</dbReference>
<dbReference type="InterPro" id="IPR015946">
    <property type="entry name" value="KH_dom-like_a/b"/>
</dbReference>
<evidence type="ECO:0000256" key="8">
    <source>
        <dbReference type="HAMAP-Rule" id="MF_00195"/>
    </source>
</evidence>
<dbReference type="InterPro" id="IPR027417">
    <property type="entry name" value="P-loop_NTPase"/>
</dbReference>
<dbReference type="Proteomes" id="UP000199602">
    <property type="component" value="Unassembled WGS sequence"/>
</dbReference>
<dbReference type="Gene3D" id="3.40.50.300">
    <property type="entry name" value="P-loop containing nucleotide triphosphate hydrolases"/>
    <property type="match status" value="2"/>
</dbReference>
<sequence>MIPLVVILGRPNVGKSTLFNRLLKKKKSLTHNLPGVTRDNIYGEVIHEKVKFALVDTGGLVLEGEDEFEKEILVQAEEALSDADLVLFVVDGKDGLTPQDKEVARLLRQANKNTLLVVNKVDGFEQEDLLISDFYGLGFPMVAVSAAHGYNVRFLLDQVVENLPFVQSKDNIQMEEQGLKLCVLGRPNVGKSSLVNELFGRKKQIVSSVPGTTRDCVDLVIEKNGRHYILIDTPGVRRKSNIEGSLERFSVLRALKTSKRSDIVFLMVDALEGICHQDKKLISFLQREHIPFIVLVNKIDLLKENELKRIKEEIAYELRFCSYVPVVFTSTVTRAGMGSLVPLAEKVWEKSGIRISTSELNRLLREVQHKHQPPIVRGKRLKFYYVTQTDVYPPEFVFFVNNPSLIKASYKRFLENKIRNLFNLEMVPLKIYFRGRS</sequence>
<dbReference type="NCBIfam" id="TIGR03594">
    <property type="entry name" value="GTPase_EngA"/>
    <property type="match status" value="1"/>
</dbReference>
<evidence type="ECO:0000256" key="10">
    <source>
        <dbReference type="RuleBase" id="RU004481"/>
    </source>
</evidence>
<dbReference type="AlphaFoldDB" id="A0A1H0ADN9"/>
<evidence type="ECO:0000313" key="13">
    <source>
        <dbReference type="Proteomes" id="UP000199602"/>
    </source>
</evidence>
<dbReference type="PROSITE" id="PS51712">
    <property type="entry name" value="G_ENGA"/>
    <property type="match status" value="2"/>
</dbReference>
<dbReference type="GO" id="GO:0005525">
    <property type="term" value="F:GTP binding"/>
    <property type="evidence" value="ECO:0007669"/>
    <property type="project" value="UniProtKB-UniRule"/>
</dbReference>
<proteinExistence type="inferred from homology"/>
<dbReference type="OrthoDB" id="9805918at2"/>
<keyword evidence="5 8" id="KW-0547">Nucleotide-binding</keyword>
<dbReference type="Pfam" id="PF14714">
    <property type="entry name" value="KH_dom-like"/>
    <property type="match status" value="1"/>
</dbReference>
<feature type="domain" description="EngA-type G" evidence="11">
    <location>
        <begin position="3"/>
        <end position="167"/>
    </location>
</feature>
<dbReference type="PANTHER" id="PTHR43834:SF6">
    <property type="entry name" value="GTPASE DER"/>
    <property type="match status" value="1"/>
</dbReference>
<dbReference type="GO" id="GO:0043022">
    <property type="term" value="F:ribosome binding"/>
    <property type="evidence" value="ECO:0007669"/>
    <property type="project" value="TreeGrafter"/>
</dbReference>
<keyword evidence="13" id="KW-1185">Reference proteome</keyword>
<feature type="binding site" evidence="8">
    <location>
        <begin position="232"/>
        <end position="236"/>
    </location>
    <ligand>
        <name>GTP</name>
        <dbReference type="ChEBI" id="CHEBI:37565"/>
        <label>2</label>
    </ligand>
</feature>
<feature type="binding site" evidence="8">
    <location>
        <begin position="56"/>
        <end position="60"/>
    </location>
    <ligand>
        <name>GTP</name>
        <dbReference type="ChEBI" id="CHEBI:37565"/>
        <label>1</label>
    </ligand>
</feature>
<protein>
    <recommendedName>
        <fullName evidence="2 8">GTPase Der</fullName>
    </recommendedName>
    <alternativeName>
        <fullName evidence="7 8">GTP-binding protein EngA</fullName>
    </alternativeName>
</protein>
<dbReference type="FunFam" id="3.30.300.20:FF:000004">
    <property type="entry name" value="GTPase Der"/>
    <property type="match status" value="1"/>
</dbReference>
<dbReference type="PIRSF" id="PIRSF006485">
    <property type="entry name" value="GTP-binding_EngA"/>
    <property type="match status" value="1"/>
</dbReference>
<dbReference type="SUPFAM" id="SSF52540">
    <property type="entry name" value="P-loop containing nucleoside triphosphate hydrolases"/>
    <property type="match status" value="2"/>
</dbReference>
<feature type="binding site" evidence="8">
    <location>
        <begin position="9"/>
        <end position="16"/>
    </location>
    <ligand>
        <name>GTP</name>
        <dbReference type="ChEBI" id="CHEBI:37565"/>
        <label>1</label>
    </ligand>
</feature>
<keyword evidence="4 10" id="KW-0677">Repeat</keyword>
<comment type="subunit">
    <text evidence="8">Associates with the 50S ribosomal subunit.</text>
</comment>
<dbReference type="NCBIfam" id="TIGR00231">
    <property type="entry name" value="small_GTP"/>
    <property type="match status" value="2"/>
</dbReference>
<keyword evidence="3 8" id="KW-0690">Ribosome biogenesis</keyword>
<dbReference type="PANTHER" id="PTHR43834">
    <property type="entry name" value="GTPASE DER"/>
    <property type="match status" value="1"/>
</dbReference>
<evidence type="ECO:0000256" key="1">
    <source>
        <dbReference type="ARBA" id="ARBA00008279"/>
    </source>
</evidence>